<organism evidence="2 3">
    <name type="scientific">Penicillium brevicompactum</name>
    <dbReference type="NCBI Taxonomy" id="5074"/>
    <lineage>
        <taxon>Eukaryota</taxon>
        <taxon>Fungi</taxon>
        <taxon>Dikarya</taxon>
        <taxon>Ascomycota</taxon>
        <taxon>Pezizomycotina</taxon>
        <taxon>Eurotiomycetes</taxon>
        <taxon>Eurotiomycetidae</taxon>
        <taxon>Eurotiales</taxon>
        <taxon>Aspergillaceae</taxon>
        <taxon>Penicillium</taxon>
    </lineage>
</organism>
<protein>
    <submittedName>
        <fullName evidence="2">Uncharacterized protein</fullName>
    </submittedName>
</protein>
<evidence type="ECO:0000313" key="3">
    <source>
        <dbReference type="Proteomes" id="UP001148299"/>
    </source>
</evidence>
<feature type="region of interest" description="Disordered" evidence="1">
    <location>
        <begin position="163"/>
        <end position="183"/>
    </location>
</feature>
<keyword evidence="3" id="KW-1185">Reference proteome</keyword>
<gene>
    <name evidence="2" type="ORF">N7541_004363</name>
</gene>
<sequence>MHARTKPTRHPVLKLLYRRLQDHESFFLSPRSLQDLGIQASQVDVTADGILQFQPCFFRPYPDRVLQLYPVDTSILPEDLPELYYQPDFANILAKVRLEYPNAEDPLEVARTEYEECALVRSPDDWVVHAYETQYYISRVHKLRRKGRPVLSSLLDLGSLQIPLKEPTKHDPPTSESRSGGPVWEMKRLLDNSHENPPLPHAIMATIAHVPANFEPQSLTLHELRAIVNMLVIRKSHRPFRNYPVHPVIIPYHIELHCCFSLTWGRSMEESFRLYMTRRKKLILQYSQLWCFEDEATAPVELFVRYNISQLVGLERPQLDVPSLRESVASMNLT</sequence>
<evidence type="ECO:0000256" key="1">
    <source>
        <dbReference type="SAM" id="MobiDB-lite"/>
    </source>
</evidence>
<evidence type="ECO:0000313" key="2">
    <source>
        <dbReference type="EMBL" id="KAJ5357205.1"/>
    </source>
</evidence>
<dbReference type="Proteomes" id="UP001148299">
    <property type="component" value="Unassembled WGS sequence"/>
</dbReference>
<proteinExistence type="predicted"/>
<accession>A0A9W9UVS6</accession>
<reference evidence="2" key="1">
    <citation type="submission" date="2022-12" db="EMBL/GenBank/DDBJ databases">
        <authorList>
            <person name="Petersen C."/>
        </authorList>
    </citation>
    <scope>NUCLEOTIDE SEQUENCE</scope>
    <source>
        <strain evidence="2">IBT 35675</strain>
    </source>
</reference>
<comment type="caution">
    <text evidence="2">The sequence shown here is derived from an EMBL/GenBank/DDBJ whole genome shotgun (WGS) entry which is preliminary data.</text>
</comment>
<dbReference type="AlphaFoldDB" id="A0A9W9UVS6"/>
<dbReference type="EMBL" id="JAPZBR010000003">
    <property type="protein sequence ID" value="KAJ5357205.1"/>
    <property type="molecule type" value="Genomic_DNA"/>
</dbReference>
<name>A0A9W9UVS6_PENBR</name>
<reference evidence="2" key="2">
    <citation type="journal article" date="2023" name="IMA Fungus">
        <title>Comparative genomic study of the Penicillium genus elucidates a diverse pangenome and 15 lateral gene transfer events.</title>
        <authorList>
            <person name="Petersen C."/>
            <person name="Sorensen T."/>
            <person name="Nielsen M.R."/>
            <person name="Sondergaard T.E."/>
            <person name="Sorensen J.L."/>
            <person name="Fitzpatrick D.A."/>
            <person name="Frisvad J.C."/>
            <person name="Nielsen K.L."/>
        </authorList>
    </citation>
    <scope>NUCLEOTIDE SEQUENCE</scope>
    <source>
        <strain evidence="2">IBT 35675</strain>
    </source>
</reference>